<evidence type="ECO:0000256" key="1">
    <source>
        <dbReference type="SAM" id="MobiDB-lite"/>
    </source>
</evidence>
<protein>
    <submittedName>
        <fullName evidence="2">Uncharacterized protein</fullName>
    </submittedName>
</protein>
<dbReference type="Proteomes" id="UP000694540">
    <property type="component" value="Unplaced"/>
</dbReference>
<organism evidence="2 3">
    <name type="scientific">Catagonus wagneri</name>
    <name type="common">Chacoan peccary</name>
    <dbReference type="NCBI Taxonomy" id="51154"/>
    <lineage>
        <taxon>Eukaryota</taxon>
        <taxon>Metazoa</taxon>
        <taxon>Chordata</taxon>
        <taxon>Craniata</taxon>
        <taxon>Vertebrata</taxon>
        <taxon>Euteleostomi</taxon>
        <taxon>Mammalia</taxon>
        <taxon>Eutheria</taxon>
        <taxon>Laurasiatheria</taxon>
        <taxon>Artiodactyla</taxon>
        <taxon>Suina</taxon>
        <taxon>Tayassuidae</taxon>
        <taxon>Catagonus</taxon>
    </lineage>
</organism>
<reference evidence="2" key="1">
    <citation type="submission" date="2025-08" db="UniProtKB">
        <authorList>
            <consortium name="Ensembl"/>
        </authorList>
    </citation>
    <scope>IDENTIFICATION</scope>
</reference>
<keyword evidence="3" id="KW-1185">Reference proteome</keyword>
<dbReference type="Ensembl" id="ENSCWAT00000025461.1">
    <property type="protein sequence ID" value="ENSCWAP00000023497.1"/>
    <property type="gene ID" value="ENSCWAG00000017885.1"/>
</dbReference>
<evidence type="ECO:0000313" key="2">
    <source>
        <dbReference type="Ensembl" id="ENSCWAP00000023497.1"/>
    </source>
</evidence>
<dbReference type="GeneTree" id="ENSGT00940000175759"/>
<sequence>CPRRPRDPRGPRGVSALLGPEDAPAHSTATLRILASMPSRTIGRSRGAIISQYYNRTVKLRRRASRPELGAMSRSARPSLRLYDLELDPMVLEEEEQRSLLVKELQGLPVAQRDHVLQGMPLSLAEKRRLPCTTWGWRCSQGCRP</sequence>
<feature type="compositionally biased region" description="Basic and acidic residues" evidence="1">
    <location>
        <begin position="1"/>
        <end position="10"/>
    </location>
</feature>
<name>A0A8C3YLC5_9CETA</name>
<dbReference type="AlphaFoldDB" id="A0A8C3YLC5"/>
<proteinExistence type="predicted"/>
<accession>A0A8C3YLC5</accession>
<feature type="region of interest" description="Disordered" evidence="1">
    <location>
        <begin position="1"/>
        <end position="23"/>
    </location>
</feature>
<evidence type="ECO:0000313" key="3">
    <source>
        <dbReference type="Proteomes" id="UP000694540"/>
    </source>
</evidence>
<reference evidence="2" key="2">
    <citation type="submission" date="2025-09" db="UniProtKB">
        <authorList>
            <consortium name="Ensembl"/>
        </authorList>
    </citation>
    <scope>IDENTIFICATION</scope>
</reference>